<dbReference type="InterPro" id="IPR048101">
    <property type="entry name" value="MobP2"/>
</dbReference>
<dbReference type="AlphaFoldDB" id="A0A6V7R6A9"/>
<accession>A0A6V7R6A9</accession>
<dbReference type="EMBL" id="CAJEWB010000005">
    <property type="protein sequence ID" value="CAD2072584.1"/>
    <property type="molecule type" value="Genomic_DNA"/>
</dbReference>
<organism evidence="1 2">
    <name type="scientific">Phocicoccus pinnipedialis</name>
    <dbReference type="NCBI Taxonomy" id="110845"/>
    <lineage>
        <taxon>Bacteria</taxon>
        <taxon>Bacillati</taxon>
        <taxon>Bacillota</taxon>
        <taxon>Bacilli</taxon>
        <taxon>Bacillales</taxon>
        <taxon>Salinicoccaceae</taxon>
        <taxon>Phocicoccus</taxon>
    </lineage>
</organism>
<dbReference type="Proteomes" id="UP000588186">
    <property type="component" value="Unassembled WGS sequence"/>
</dbReference>
<dbReference type="RefSeq" id="WP_186076682.1">
    <property type="nucleotide sequence ID" value="NZ_CAJEWB010000005.1"/>
</dbReference>
<comment type="caution">
    <text evidence="1">The sequence shown here is derived from an EMBL/GenBank/DDBJ whole genome shotgun (WGS) entry which is preliminary data.</text>
</comment>
<proteinExistence type="predicted"/>
<dbReference type="NCBIfam" id="NF041498">
    <property type="entry name" value="MobP2"/>
    <property type="match status" value="1"/>
</dbReference>
<gene>
    <name evidence="1" type="ORF">JEOPIN946_00573</name>
</gene>
<evidence type="ECO:0000313" key="2">
    <source>
        <dbReference type="Proteomes" id="UP000588186"/>
    </source>
</evidence>
<protein>
    <submittedName>
        <fullName evidence="1">Uncharacterized protein</fullName>
    </submittedName>
</protein>
<dbReference type="InterPro" id="IPR041073">
    <property type="entry name" value="MobL"/>
</dbReference>
<evidence type="ECO:0000313" key="1">
    <source>
        <dbReference type="EMBL" id="CAD2072584.1"/>
    </source>
</evidence>
<reference evidence="1 2" key="1">
    <citation type="submission" date="2020-07" db="EMBL/GenBank/DDBJ databases">
        <authorList>
            <person name="Criscuolo A."/>
        </authorList>
    </citation>
    <scope>NUCLEOTIDE SEQUENCE [LARGE SCALE GENOMIC DNA]</scope>
    <source>
        <strain evidence="1">CIP107946</strain>
    </source>
</reference>
<sequence>MKAGVILTSDFVVGGQKSFENYVRYIDREDAKKHIDYDNVYENIIENNLEATNKSRAKSSLDYENYLDYMNRDYAKSKEKNIDNEIDYGLFTNVSDKLDQKEKKEIYKKFKAAQENKSVLWRDVFSFDHEWLKEQRLLIGKQLNDKEIKKAVRKAMNECFDRENLNETGFWVAEIHYNTDNIHVHVASSETINTRPVIEFERRDQEGNIYTSTEPKGKRSLKTSEKMKSSFISHLVSREKVLEEMTKVRTNLHHTISIDTKNNEQVNLLKSIVERLPENKNHWSYNHKNMKHIKEDIDQYTTNYIKKNHNNEYKKYQDLLNKEEEYYKLVYGAGGKERYKDYKKNKLEELNSRMGNQLLRSLKDAHERINKVQRDKLSGNKSKYQPQNFKKKLPIITRYDLYKIQRAFHDHRRKHEAEMQYKQMEYEIQRPNSMDREL</sequence>
<dbReference type="Pfam" id="PF18555">
    <property type="entry name" value="MobL"/>
    <property type="match status" value="1"/>
</dbReference>
<keyword evidence="2" id="KW-1185">Reference proteome</keyword>
<name>A0A6V7R6A9_9BACL</name>